<sequence length="149" mass="16941">MTIKEYPEVLLVEDREEDATLTIRALKKYNLINDIKWLEDGQYALDYLFGTGPEKVLQAVPKLILLDLKLPRVNGLEVLEQIRSSEGLRSTPVIMMTSSKEDVDIKKAYELGVNSYIVKPIDFANFAEAVKQVGLYWLMLNQPPAPSQK</sequence>
<evidence type="ECO:0000313" key="3">
    <source>
        <dbReference type="EMBL" id="OOQ57742.1"/>
    </source>
</evidence>
<reference evidence="3 4" key="1">
    <citation type="submission" date="2016-07" db="EMBL/GenBank/DDBJ databases">
        <title>Genomic analysis of zinc-resistant bacterium Mucilaginibacter pedocola TBZ30.</title>
        <authorList>
            <person name="Huang J."/>
            <person name="Tang J."/>
        </authorList>
    </citation>
    <scope>NUCLEOTIDE SEQUENCE [LARGE SCALE GENOMIC DNA]</scope>
    <source>
        <strain evidence="3 4">TBZ30</strain>
    </source>
</reference>
<organism evidence="3 4">
    <name type="scientific">Mucilaginibacter pedocola</name>
    <dbReference type="NCBI Taxonomy" id="1792845"/>
    <lineage>
        <taxon>Bacteria</taxon>
        <taxon>Pseudomonadati</taxon>
        <taxon>Bacteroidota</taxon>
        <taxon>Sphingobacteriia</taxon>
        <taxon>Sphingobacteriales</taxon>
        <taxon>Sphingobacteriaceae</taxon>
        <taxon>Mucilaginibacter</taxon>
    </lineage>
</organism>
<gene>
    <name evidence="3" type="ORF">BC343_13195</name>
</gene>
<dbReference type="PANTHER" id="PTHR44520">
    <property type="entry name" value="RESPONSE REGULATOR RCP1-RELATED"/>
    <property type="match status" value="1"/>
</dbReference>
<protein>
    <submittedName>
        <fullName evidence="3">Two-component system response regulator</fullName>
    </submittedName>
</protein>
<dbReference type="InterPro" id="IPR052893">
    <property type="entry name" value="TCS_response_regulator"/>
</dbReference>
<proteinExistence type="predicted"/>
<dbReference type="Gene3D" id="3.40.50.2300">
    <property type="match status" value="1"/>
</dbReference>
<feature type="domain" description="Response regulatory" evidence="2">
    <location>
        <begin position="8"/>
        <end position="134"/>
    </location>
</feature>
<dbReference type="Pfam" id="PF00072">
    <property type="entry name" value="Response_reg"/>
    <property type="match status" value="1"/>
</dbReference>
<dbReference type="InterPro" id="IPR011006">
    <property type="entry name" value="CheY-like_superfamily"/>
</dbReference>
<keyword evidence="1" id="KW-0597">Phosphoprotein</keyword>
<dbReference type="AlphaFoldDB" id="A0A1S9P9W2"/>
<dbReference type="RefSeq" id="WP_078350343.1">
    <property type="nucleotide sequence ID" value="NZ_MBTF01000035.1"/>
</dbReference>
<dbReference type="GO" id="GO:0000160">
    <property type="term" value="P:phosphorelay signal transduction system"/>
    <property type="evidence" value="ECO:0007669"/>
    <property type="project" value="InterPro"/>
</dbReference>
<accession>A0A1S9P9W2</accession>
<dbReference type="PROSITE" id="PS50110">
    <property type="entry name" value="RESPONSE_REGULATORY"/>
    <property type="match status" value="1"/>
</dbReference>
<evidence type="ECO:0000313" key="4">
    <source>
        <dbReference type="Proteomes" id="UP000189739"/>
    </source>
</evidence>
<evidence type="ECO:0000256" key="1">
    <source>
        <dbReference type="PROSITE-ProRule" id="PRU00169"/>
    </source>
</evidence>
<feature type="modified residue" description="4-aspartylphosphate" evidence="1">
    <location>
        <position position="67"/>
    </location>
</feature>
<dbReference type="Proteomes" id="UP000189739">
    <property type="component" value="Unassembled WGS sequence"/>
</dbReference>
<evidence type="ECO:0000259" key="2">
    <source>
        <dbReference type="PROSITE" id="PS50110"/>
    </source>
</evidence>
<dbReference type="STRING" id="1792845.BC343_13195"/>
<dbReference type="OrthoDB" id="7631574at2"/>
<dbReference type="SMART" id="SM00448">
    <property type="entry name" value="REC"/>
    <property type="match status" value="1"/>
</dbReference>
<dbReference type="PANTHER" id="PTHR44520:SF1">
    <property type="entry name" value="TWO-COMPONENT SYSTEM REGULATORY PROTEIN"/>
    <property type="match status" value="1"/>
</dbReference>
<name>A0A1S9P9W2_9SPHI</name>
<keyword evidence="4" id="KW-1185">Reference proteome</keyword>
<dbReference type="CDD" id="cd17557">
    <property type="entry name" value="REC_Rcp-like"/>
    <property type="match status" value="1"/>
</dbReference>
<dbReference type="SUPFAM" id="SSF52172">
    <property type="entry name" value="CheY-like"/>
    <property type="match status" value="1"/>
</dbReference>
<dbReference type="EMBL" id="MBTF01000035">
    <property type="protein sequence ID" value="OOQ57742.1"/>
    <property type="molecule type" value="Genomic_DNA"/>
</dbReference>
<comment type="caution">
    <text evidence="3">The sequence shown here is derived from an EMBL/GenBank/DDBJ whole genome shotgun (WGS) entry which is preliminary data.</text>
</comment>
<dbReference type="InterPro" id="IPR001789">
    <property type="entry name" value="Sig_transdc_resp-reg_receiver"/>
</dbReference>